<evidence type="ECO:0000256" key="2">
    <source>
        <dbReference type="ARBA" id="ARBA00008467"/>
    </source>
</evidence>
<evidence type="ECO:0000313" key="7">
    <source>
        <dbReference type="Proteomes" id="UP000094070"/>
    </source>
</evidence>
<dbReference type="GO" id="GO:0006633">
    <property type="term" value="P:fatty acid biosynthetic process"/>
    <property type="evidence" value="ECO:0007669"/>
    <property type="project" value="TreeGrafter"/>
</dbReference>
<feature type="domain" description="Ketosynthase family 3 (KS3)" evidence="5">
    <location>
        <begin position="6"/>
        <end position="397"/>
    </location>
</feature>
<dbReference type="AlphaFoldDB" id="A0A1E5E1Z8"/>
<dbReference type="EMBL" id="AJYK02000062">
    <property type="protein sequence ID" value="OEF25444.1"/>
    <property type="molecule type" value="Genomic_DNA"/>
</dbReference>
<dbReference type="eggNOG" id="COG0304">
    <property type="taxonomic scope" value="Bacteria"/>
</dbReference>
<dbReference type="InterPro" id="IPR020841">
    <property type="entry name" value="PKS_Beta-ketoAc_synthase_dom"/>
</dbReference>
<sequence>MSNRQHPPLYVHACGSHSALGASHTEIHQHLQQGSSPYMQISSDWLNDGSDTVVGIAAGKLPEIDQRFIHQNTRNNRLALSALLQMQNEVNQAIQHYGADRIAVLVGTSTSGIADGEHAIQTWQTEGELPKSFDYHQQEMANTSRFIADFFGITGPNYTISTACSSSGRVYLSAQRLLKAGLVDAVIVGGADTLCKLTLNGFYGLEALSHQLCNPFSDNRNGINIGEAAAFMLLSYQKPQEQHNCVALLGVGDSSDAHHISAPHPEGKGAEQAMRKALDSAGLTPQDIGYINAHGTATRLNDEMEAKAIERVFGQSIPVSSTKPLTGHTLGAASAIEAAICWHILQHHLPVPFQVNDGKCDKFSIALAKPNTQLTQPAILSNSFAFGGNNISLIFGYPND</sequence>
<accession>A0A1E5E1Z8</accession>
<evidence type="ECO:0000256" key="1">
    <source>
        <dbReference type="ARBA" id="ARBA00005189"/>
    </source>
</evidence>
<keyword evidence="3 4" id="KW-0808">Transferase</keyword>
<evidence type="ECO:0000259" key="5">
    <source>
        <dbReference type="PROSITE" id="PS52004"/>
    </source>
</evidence>
<dbReference type="RefSeq" id="WP_017024896.1">
    <property type="nucleotide sequence ID" value="NZ_AJYK02000062.1"/>
</dbReference>
<dbReference type="PROSITE" id="PS52004">
    <property type="entry name" value="KS3_2"/>
    <property type="match status" value="1"/>
</dbReference>
<dbReference type="Gene3D" id="3.40.47.10">
    <property type="match status" value="1"/>
</dbReference>
<gene>
    <name evidence="6" type="ORF">A1QC_08705</name>
</gene>
<reference evidence="6 7" key="1">
    <citation type="journal article" date="2012" name="Science">
        <title>Ecological populations of bacteria act as socially cohesive units of antibiotic production and resistance.</title>
        <authorList>
            <person name="Cordero O.X."/>
            <person name="Wildschutte H."/>
            <person name="Kirkup B."/>
            <person name="Proehl S."/>
            <person name="Ngo L."/>
            <person name="Hussain F."/>
            <person name="Le Roux F."/>
            <person name="Mincer T."/>
            <person name="Polz M.F."/>
        </authorList>
    </citation>
    <scope>NUCLEOTIDE SEQUENCE [LARGE SCALE GENOMIC DNA]</scope>
    <source>
        <strain evidence="6 7">1S-45</strain>
    </source>
</reference>
<dbReference type="InterPro" id="IPR014030">
    <property type="entry name" value="Ketoacyl_synth_N"/>
</dbReference>
<name>A0A1E5E1Z8_9VIBR</name>
<dbReference type="InterPro" id="IPR014031">
    <property type="entry name" value="Ketoacyl_synth_C"/>
</dbReference>
<dbReference type="STRING" id="1188252.A1QC_08705"/>
<dbReference type="GO" id="GO:0005829">
    <property type="term" value="C:cytosol"/>
    <property type="evidence" value="ECO:0007669"/>
    <property type="project" value="TreeGrafter"/>
</dbReference>
<dbReference type="PANTHER" id="PTHR11712:SF320">
    <property type="entry name" value="BETA-KETOACYL SYNTHASE"/>
    <property type="match status" value="1"/>
</dbReference>
<comment type="pathway">
    <text evidence="1">Lipid metabolism.</text>
</comment>
<dbReference type="NCBIfam" id="NF006618">
    <property type="entry name" value="PRK09185.1"/>
    <property type="match status" value="1"/>
</dbReference>
<dbReference type="SMART" id="SM00825">
    <property type="entry name" value="PKS_KS"/>
    <property type="match status" value="1"/>
</dbReference>
<dbReference type="Proteomes" id="UP000094070">
    <property type="component" value="Unassembled WGS sequence"/>
</dbReference>
<organism evidence="6 7">
    <name type="scientific">Vibrio rumoiensis 1S-45</name>
    <dbReference type="NCBI Taxonomy" id="1188252"/>
    <lineage>
        <taxon>Bacteria</taxon>
        <taxon>Pseudomonadati</taxon>
        <taxon>Pseudomonadota</taxon>
        <taxon>Gammaproteobacteria</taxon>
        <taxon>Vibrionales</taxon>
        <taxon>Vibrionaceae</taxon>
        <taxon>Vibrio</taxon>
    </lineage>
</organism>
<dbReference type="Pfam" id="PF02801">
    <property type="entry name" value="Ketoacyl-synt_C"/>
    <property type="match status" value="1"/>
</dbReference>
<dbReference type="Pfam" id="PF00109">
    <property type="entry name" value="ketoacyl-synt"/>
    <property type="match status" value="1"/>
</dbReference>
<keyword evidence="7" id="KW-1185">Reference proteome</keyword>
<dbReference type="SUPFAM" id="SSF53901">
    <property type="entry name" value="Thiolase-like"/>
    <property type="match status" value="2"/>
</dbReference>
<dbReference type="GO" id="GO:0004315">
    <property type="term" value="F:3-oxoacyl-[acyl-carrier-protein] synthase activity"/>
    <property type="evidence" value="ECO:0007669"/>
    <property type="project" value="TreeGrafter"/>
</dbReference>
<dbReference type="InterPro" id="IPR000794">
    <property type="entry name" value="Beta-ketoacyl_synthase"/>
</dbReference>
<evidence type="ECO:0000256" key="4">
    <source>
        <dbReference type="RuleBase" id="RU003694"/>
    </source>
</evidence>
<dbReference type="PANTHER" id="PTHR11712">
    <property type="entry name" value="POLYKETIDE SYNTHASE-RELATED"/>
    <property type="match status" value="1"/>
</dbReference>
<protein>
    <submittedName>
        <fullName evidence="6">Beta-ketoacyl-[acyl-carrier-protein] synthase II</fullName>
    </submittedName>
</protein>
<dbReference type="OrthoDB" id="9808669at2"/>
<comment type="similarity">
    <text evidence="2 4">Belongs to the thiolase-like superfamily. Beta-ketoacyl-ACP synthases family.</text>
</comment>
<evidence type="ECO:0000313" key="6">
    <source>
        <dbReference type="EMBL" id="OEF25444.1"/>
    </source>
</evidence>
<dbReference type="InterPro" id="IPR016039">
    <property type="entry name" value="Thiolase-like"/>
</dbReference>
<comment type="caution">
    <text evidence="6">The sequence shown here is derived from an EMBL/GenBank/DDBJ whole genome shotgun (WGS) entry which is preliminary data.</text>
</comment>
<proteinExistence type="inferred from homology"/>
<evidence type="ECO:0000256" key="3">
    <source>
        <dbReference type="ARBA" id="ARBA00022679"/>
    </source>
</evidence>
<dbReference type="CDD" id="cd00834">
    <property type="entry name" value="KAS_I_II"/>
    <property type="match status" value="1"/>
</dbReference>